<sequence length="410" mass="44992">MSTAPATAARLGVDSEVGVLRRVILHRPDLELRRLTPSNKDELLFDDVLWVKRARQEHDAFADALVERGIEVLYLGGLLAETLEQPAARQLVLDGTLRTADLGPRLGPAVREWLEALPGDELVDWLIGGIDVSDLPFRSNALPVLRSRHDGFLLDPLPNHMFTRDTSAWVFGGVTINAMVKPARRRESLHYEAIYRHHPLFAGVEHQVWSDDLGGPAHLEGGDVLVLGDGCVMIGMGERTRPGAVELLAQRLFAAGAARRVIAVELPRQRSAMHLDTVLTMVDRDAFTVYPELRCSMQATTLAPGRDSGVVVAREGEVFDAIAVELALEHVRVIETGGDRYEAEREQWDDGNNVLAIAPGVVVGYERNVDTNTRLRQAGIEVITIAGAELGRGRGGARCMSCPIEREAIR</sequence>
<dbReference type="PANTHER" id="PTHR47271:SF2">
    <property type="entry name" value="ARGININE DEIMINASE"/>
    <property type="match status" value="1"/>
</dbReference>
<dbReference type="PIRSF" id="PIRSF006356">
    <property type="entry name" value="Arg_deiminase"/>
    <property type="match status" value="1"/>
</dbReference>
<dbReference type="HAMAP" id="MF_00242">
    <property type="entry name" value="Arg_deiminase"/>
    <property type="match status" value="1"/>
</dbReference>
<comment type="catalytic activity">
    <reaction evidence="3">
        <text>L-arginine + H2O = L-citrulline + NH4(+)</text>
        <dbReference type="Rhea" id="RHEA:19597"/>
        <dbReference type="ChEBI" id="CHEBI:15377"/>
        <dbReference type="ChEBI" id="CHEBI:28938"/>
        <dbReference type="ChEBI" id="CHEBI:32682"/>
        <dbReference type="ChEBI" id="CHEBI:57743"/>
        <dbReference type="EC" id="3.5.3.6"/>
    </reaction>
</comment>
<comment type="subcellular location">
    <subcellularLocation>
        <location evidence="3">Cytoplasm</location>
    </subcellularLocation>
</comment>
<dbReference type="UniPathway" id="UPA00254">
    <property type="reaction ID" value="UER00364"/>
</dbReference>
<keyword evidence="3" id="KW-0963">Cytoplasm</keyword>
<dbReference type="Gene3D" id="1.10.3930.10">
    <property type="entry name" value="Arginine deiminase"/>
    <property type="match status" value="1"/>
</dbReference>
<keyword evidence="6" id="KW-1185">Reference proteome</keyword>
<feature type="active site" description="Amidino-cysteine intermediate" evidence="3 4">
    <location>
        <position position="399"/>
    </location>
</feature>
<evidence type="ECO:0000256" key="4">
    <source>
        <dbReference type="PIRSR" id="PIRSR006356-1"/>
    </source>
</evidence>
<dbReference type="Pfam" id="PF02274">
    <property type="entry name" value="ADI"/>
    <property type="match status" value="1"/>
</dbReference>
<proteinExistence type="inferred from homology"/>
<dbReference type="GO" id="GO:0016990">
    <property type="term" value="F:arginine deiminase activity"/>
    <property type="evidence" value="ECO:0007669"/>
    <property type="project" value="UniProtKB-UniRule"/>
</dbReference>
<reference evidence="5 6" key="1">
    <citation type="journal article" date="2013" name="Biodegradation">
        <title>Quantitative proteomic analysis of ibuprofen-degrading Patulibacter sp. strain I11.</title>
        <authorList>
            <person name="Almeida B."/>
            <person name="Kjeldal H."/>
            <person name="Lolas I."/>
            <person name="Knudsen A.D."/>
            <person name="Carvalho G."/>
            <person name="Nielsen K.L."/>
            <person name="Barreto Crespo M.T."/>
            <person name="Stensballe A."/>
            <person name="Nielsen J.L."/>
        </authorList>
    </citation>
    <scope>NUCLEOTIDE SEQUENCE [LARGE SCALE GENOMIC DNA]</scope>
    <source>
        <strain evidence="5 6">I11</strain>
    </source>
</reference>
<dbReference type="Proteomes" id="UP000005143">
    <property type="component" value="Unassembled WGS sequence"/>
</dbReference>
<dbReference type="InterPro" id="IPR003876">
    <property type="entry name" value="Arg_deiminase"/>
</dbReference>
<dbReference type="RefSeq" id="WP_007570661.1">
    <property type="nucleotide sequence ID" value="NZ_AGUD01000019.1"/>
</dbReference>
<evidence type="ECO:0000256" key="1">
    <source>
        <dbReference type="ARBA" id="ARBA00010206"/>
    </source>
</evidence>
<comment type="pathway">
    <text evidence="3">Amino-acid degradation; L-arginine degradation via ADI pathway; carbamoyl phosphate from L-arginine: step 1/2.</text>
</comment>
<comment type="similarity">
    <text evidence="1 3">Belongs to the arginine deiminase family.</text>
</comment>
<dbReference type="NCBIfam" id="NF002381">
    <property type="entry name" value="PRK01388.1"/>
    <property type="match status" value="1"/>
</dbReference>
<dbReference type="EC" id="3.5.3.6" evidence="3"/>
<dbReference type="GO" id="GO:0005737">
    <property type="term" value="C:cytoplasm"/>
    <property type="evidence" value="ECO:0007669"/>
    <property type="project" value="UniProtKB-SubCell"/>
</dbReference>
<dbReference type="EMBL" id="AGUD01000019">
    <property type="protein sequence ID" value="EHN12548.1"/>
    <property type="molecule type" value="Genomic_DNA"/>
</dbReference>
<name>H0E1A9_9ACTN</name>
<dbReference type="SUPFAM" id="SSF55909">
    <property type="entry name" value="Pentein"/>
    <property type="match status" value="1"/>
</dbReference>
<dbReference type="AlphaFoldDB" id="H0E1A9"/>
<evidence type="ECO:0000256" key="3">
    <source>
        <dbReference type="HAMAP-Rule" id="MF_00242"/>
    </source>
</evidence>
<dbReference type="PATRIC" id="fig|1097667.3.peg.568"/>
<organism evidence="5 6">
    <name type="scientific">Patulibacter medicamentivorans</name>
    <dbReference type="NCBI Taxonomy" id="1097667"/>
    <lineage>
        <taxon>Bacteria</taxon>
        <taxon>Bacillati</taxon>
        <taxon>Actinomycetota</taxon>
        <taxon>Thermoleophilia</taxon>
        <taxon>Solirubrobacterales</taxon>
        <taxon>Patulibacteraceae</taxon>
        <taxon>Patulibacter</taxon>
    </lineage>
</organism>
<protein>
    <recommendedName>
        <fullName evidence="3">Arginine deiminase</fullName>
        <shortName evidence="3">ADI</shortName>
        <ecNumber evidence="3">3.5.3.6</ecNumber>
    </recommendedName>
    <alternativeName>
        <fullName evidence="3">Arginine dihydrolase</fullName>
        <shortName evidence="3">AD</shortName>
    </alternativeName>
</protein>
<keyword evidence="3" id="KW-0056">Arginine metabolism</keyword>
<dbReference type="NCBIfam" id="TIGR01078">
    <property type="entry name" value="arcA"/>
    <property type="match status" value="1"/>
</dbReference>
<dbReference type="GO" id="GO:0019546">
    <property type="term" value="P:L-arginine deiminase pathway"/>
    <property type="evidence" value="ECO:0007669"/>
    <property type="project" value="UniProtKB-UniRule"/>
</dbReference>
<comment type="caution">
    <text evidence="5">The sequence shown here is derived from an EMBL/GenBank/DDBJ whole genome shotgun (WGS) entry which is preliminary data.</text>
</comment>
<gene>
    <name evidence="3" type="primary">arcA</name>
    <name evidence="5" type="ORF">PAI11_05710</name>
</gene>
<evidence type="ECO:0000313" key="5">
    <source>
        <dbReference type="EMBL" id="EHN12548.1"/>
    </source>
</evidence>
<accession>H0E1A9</accession>
<dbReference type="PANTHER" id="PTHR47271">
    <property type="entry name" value="ARGININE DEIMINASE"/>
    <property type="match status" value="1"/>
</dbReference>
<keyword evidence="2 3" id="KW-0378">Hydrolase</keyword>
<dbReference type="Gene3D" id="3.75.10.10">
    <property type="entry name" value="L-arginine/glycine Amidinotransferase, Chain A"/>
    <property type="match status" value="1"/>
</dbReference>
<evidence type="ECO:0000313" key="6">
    <source>
        <dbReference type="Proteomes" id="UP000005143"/>
    </source>
</evidence>
<evidence type="ECO:0000256" key="2">
    <source>
        <dbReference type="ARBA" id="ARBA00022801"/>
    </source>
</evidence>
<dbReference type="PRINTS" id="PR01466">
    <property type="entry name" value="ARGDEIMINASE"/>
</dbReference>